<keyword evidence="2" id="KW-0547">Nucleotide-binding</keyword>
<dbReference type="InterPro" id="IPR027417">
    <property type="entry name" value="P-loop_NTPase"/>
</dbReference>
<dbReference type="GO" id="GO:0005524">
    <property type="term" value="F:ATP binding"/>
    <property type="evidence" value="ECO:0007669"/>
    <property type="project" value="UniProtKB-KW"/>
</dbReference>
<dbReference type="InterPro" id="IPR039421">
    <property type="entry name" value="Type_1_exporter"/>
</dbReference>
<dbReference type="AlphaFoldDB" id="A0A3G8LGT7"/>
<reference evidence="2 3" key="1">
    <citation type="submission" date="2018-11" db="EMBL/GenBank/DDBJ databases">
        <title>Genome sequence of Mycoplasma struthionis sp. nov.</title>
        <authorList>
            <person name="Spergser J."/>
        </authorList>
    </citation>
    <scope>NUCLEOTIDE SEQUENCE [LARGE SCALE GENOMIC DNA]</scope>
    <source>
        <strain evidence="2 3">237IA</strain>
    </source>
</reference>
<protein>
    <submittedName>
        <fullName evidence="2">ATP-binding cassette domain-containing protein</fullName>
    </submittedName>
</protein>
<feature type="domain" description="ABC transporter" evidence="1">
    <location>
        <begin position="40"/>
        <end position="182"/>
    </location>
</feature>
<organism evidence="2 3">
    <name type="scientific">Mycoplasma struthionis</name>
    <dbReference type="NCBI Taxonomy" id="538220"/>
    <lineage>
        <taxon>Bacteria</taxon>
        <taxon>Bacillati</taxon>
        <taxon>Mycoplasmatota</taxon>
        <taxon>Mollicutes</taxon>
        <taxon>Mycoplasmataceae</taxon>
        <taxon>Mycoplasma</taxon>
    </lineage>
</organism>
<evidence type="ECO:0000259" key="1">
    <source>
        <dbReference type="Pfam" id="PF00005"/>
    </source>
</evidence>
<dbReference type="PANTHER" id="PTHR43394">
    <property type="entry name" value="ATP-DEPENDENT PERMEASE MDL1, MITOCHONDRIAL"/>
    <property type="match status" value="1"/>
</dbReference>
<accession>A0A3G8LGT7</accession>
<sequence length="227" mass="26354">MLIKFKKENDGLIKLDEKINSIVFEKVSFGYSDKEIFNNLNLEIKSNLILKAKNGFGKSSILKLLYLLFEIKSGKIKINNIESKNINKLSYRKRVYLNNIMHYLPNDFLIKILCSENVETMNLFVYNLEKYNLVSILDSCNLSLNKKIEDNGNNLSSGQKQIVNLLVLFTKKFDLVLLDEAFENVSIEIFEQLKLAILDFQKDAIFIEISHTNKIINENSPFLTLNW</sequence>
<dbReference type="InterPro" id="IPR003439">
    <property type="entry name" value="ABC_transporter-like_ATP-bd"/>
</dbReference>
<proteinExistence type="predicted"/>
<keyword evidence="2" id="KW-0067">ATP-binding</keyword>
<gene>
    <name evidence="2" type="ORF">EGN60_00765</name>
</gene>
<dbReference type="KEGG" id="mstr:EGN60_00765"/>
<dbReference type="PANTHER" id="PTHR43394:SF1">
    <property type="entry name" value="ATP-BINDING CASSETTE SUB-FAMILY B MEMBER 10, MITOCHONDRIAL"/>
    <property type="match status" value="1"/>
</dbReference>
<name>A0A3G8LGT7_9MOLU</name>
<dbReference type="GO" id="GO:0015421">
    <property type="term" value="F:ABC-type oligopeptide transporter activity"/>
    <property type="evidence" value="ECO:0007669"/>
    <property type="project" value="TreeGrafter"/>
</dbReference>
<dbReference type="Pfam" id="PF00005">
    <property type="entry name" value="ABC_tran"/>
    <property type="match status" value="1"/>
</dbReference>
<dbReference type="Proteomes" id="UP000275883">
    <property type="component" value="Chromosome"/>
</dbReference>
<dbReference type="SUPFAM" id="SSF52540">
    <property type="entry name" value="P-loop containing nucleoside triphosphate hydrolases"/>
    <property type="match status" value="1"/>
</dbReference>
<dbReference type="Gene3D" id="3.40.50.300">
    <property type="entry name" value="P-loop containing nucleotide triphosphate hydrolases"/>
    <property type="match status" value="1"/>
</dbReference>
<dbReference type="OrthoDB" id="403954at2"/>
<evidence type="ECO:0000313" key="2">
    <source>
        <dbReference type="EMBL" id="AZG68507.1"/>
    </source>
</evidence>
<evidence type="ECO:0000313" key="3">
    <source>
        <dbReference type="Proteomes" id="UP000275883"/>
    </source>
</evidence>
<keyword evidence="3" id="KW-1185">Reference proteome</keyword>
<dbReference type="GO" id="GO:0016887">
    <property type="term" value="F:ATP hydrolysis activity"/>
    <property type="evidence" value="ECO:0007669"/>
    <property type="project" value="InterPro"/>
</dbReference>
<dbReference type="EMBL" id="CP034044">
    <property type="protein sequence ID" value="AZG68507.1"/>
    <property type="molecule type" value="Genomic_DNA"/>
</dbReference>